<evidence type="ECO:0000256" key="1">
    <source>
        <dbReference type="SAM" id="MobiDB-lite"/>
    </source>
</evidence>
<evidence type="ECO:0000256" key="2">
    <source>
        <dbReference type="SAM" id="Phobius"/>
    </source>
</evidence>
<keyword evidence="2" id="KW-0812">Transmembrane</keyword>
<feature type="transmembrane region" description="Helical" evidence="2">
    <location>
        <begin position="12"/>
        <end position="29"/>
    </location>
</feature>
<accession>A0A6C0J1G4</accession>
<sequence length="230" mass="26881">MPTQDNNGPYPYFWLVILLVIAVIVLLFAKPSPVTQTQTEPKRPVRTQTEPGSIGARPDTYDRLEGLNIDEAVDFLRKRSQRAQQIVPHFPSFPQVWLLPPRERGSYDSIGERYSIEFMELLFPGHRFRKARPCWLKNTLHKTNRCLELDGYCPELCLAIEYNGRQHYEWPNFTGMTWEEFERQRERDQFKAEACIKNNICLIRIPYTVPLERIPLAIYSKLLDSVPGLA</sequence>
<reference evidence="3" key="1">
    <citation type="journal article" date="2020" name="Nature">
        <title>Giant virus diversity and host interactions through global metagenomics.</title>
        <authorList>
            <person name="Schulz F."/>
            <person name="Roux S."/>
            <person name="Paez-Espino D."/>
            <person name="Jungbluth S."/>
            <person name="Walsh D.A."/>
            <person name="Denef V.J."/>
            <person name="McMahon K.D."/>
            <person name="Konstantinidis K.T."/>
            <person name="Eloe-Fadrosh E.A."/>
            <person name="Kyrpides N.C."/>
            <person name="Woyke T."/>
        </authorList>
    </citation>
    <scope>NUCLEOTIDE SEQUENCE</scope>
    <source>
        <strain evidence="3">GVMAG-M-3300025572-1</strain>
    </source>
</reference>
<dbReference type="AlphaFoldDB" id="A0A6C0J1G4"/>
<evidence type="ECO:0000313" key="3">
    <source>
        <dbReference type="EMBL" id="QHT97797.1"/>
    </source>
</evidence>
<keyword evidence="2" id="KW-0472">Membrane</keyword>
<keyword evidence="2" id="KW-1133">Transmembrane helix</keyword>
<proteinExistence type="predicted"/>
<dbReference type="EMBL" id="MN740283">
    <property type="protein sequence ID" value="QHT97797.1"/>
    <property type="molecule type" value="Genomic_DNA"/>
</dbReference>
<dbReference type="Gene3D" id="3.40.960.10">
    <property type="entry name" value="VSR Endonuclease"/>
    <property type="match status" value="1"/>
</dbReference>
<organism evidence="3">
    <name type="scientific">viral metagenome</name>
    <dbReference type="NCBI Taxonomy" id="1070528"/>
    <lineage>
        <taxon>unclassified sequences</taxon>
        <taxon>metagenomes</taxon>
        <taxon>organismal metagenomes</taxon>
    </lineage>
</organism>
<protein>
    <submittedName>
        <fullName evidence="3">Uncharacterized protein</fullName>
    </submittedName>
</protein>
<feature type="region of interest" description="Disordered" evidence="1">
    <location>
        <begin position="35"/>
        <end position="57"/>
    </location>
</feature>
<name>A0A6C0J1G4_9ZZZZ</name>